<reference evidence="4" key="2">
    <citation type="journal article" date="2021" name="PeerJ">
        <title>Extensive microbial diversity within the chicken gut microbiome revealed by metagenomics and culture.</title>
        <authorList>
            <person name="Gilroy R."/>
            <person name="Ravi A."/>
            <person name="Getino M."/>
            <person name="Pursley I."/>
            <person name="Horton D.L."/>
            <person name="Alikhan N.F."/>
            <person name="Baker D."/>
            <person name="Gharbi K."/>
            <person name="Hall N."/>
            <person name="Watson M."/>
            <person name="Adriaenssens E.M."/>
            <person name="Foster-Nyarko E."/>
            <person name="Jarju S."/>
            <person name="Secka A."/>
            <person name="Antonio M."/>
            <person name="Oren A."/>
            <person name="Chaudhuri R.R."/>
            <person name="La Ragione R."/>
            <person name="Hildebrand F."/>
            <person name="Pallen M.J."/>
        </authorList>
    </citation>
    <scope>NUCLEOTIDE SEQUENCE</scope>
    <source>
        <strain evidence="4">CHK165-10780</strain>
    </source>
</reference>
<evidence type="ECO:0000256" key="1">
    <source>
        <dbReference type="ARBA" id="ARBA00022679"/>
    </source>
</evidence>
<sequence length="307" mass="33867">MEKAKSMEKVLCIGHAAYDITLPLETFPKENSKVRIGDKVECGGGAASNCATLLARWGMNTYFVGAVGNDYYGQIVRDEFQKDNIKMDYLTVTDDFKTTSSYILANTSNGSRTIVISRTKKEEAKVESLPDDATVIIADGEEPTLTEEAIRKNPTAISILDAGNVKSAIVRLCPIVQYLICSKDFAEEYTKEAIDVLNRQTLIRAYDKLAVEFHNTIIITLGEYGCFTKVDNEYMLVPSIPVRPKDSTAAGDIFHGAFAYFISHNYKLCDTMILANITGALSTQKIGGKYSIPTLEEVYAQSELNGK</sequence>
<dbReference type="Proteomes" id="UP000886725">
    <property type="component" value="Unassembled WGS sequence"/>
</dbReference>
<keyword evidence="2" id="KW-0418">Kinase</keyword>
<feature type="domain" description="Carbohydrate kinase PfkB" evidence="3">
    <location>
        <begin position="7"/>
        <end position="294"/>
    </location>
</feature>
<evidence type="ECO:0000313" key="5">
    <source>
        <dbReference type="Proteomes" id="UP000886725"/>
    </source>
</evidence>
<dbReference type="GO" id="GO:0016301">
    <property type="term" value="F:kinase activity"/>
    <property type="evidence" value="ECO:0007669"/>
    <property type="project" value="UniProtKB-KW"/>
</dbReference>
<keyword evidence="1" id="KW-0808">Transferase</keyword>
<dbReference type="Gene3D" id="3.40.1190.20">
    <property type="match status" value="1"/>
</dbReference>
<name>A0A9D1CJT5_9FIRM</name>
<accession>A0A9D1CJT5</accession>
<dbReference type="EMBL" id="DVFU01000042">
    <property type="protein sequence ID" value="HIQ64506.1"/>
    <property type="molecule type" value="Genomic_DNA"/>
</dbReference>
<comment type="caution">
    <text evidence="4">The sequence shown here is derived from an EMBL/GenBank/DDBJ whole genome shotgun (WGS) entry which is preliminary data.</text>
</comment>
<dbReference type="PROSITE" id="PS00583">
    <property type="entry name" value="PFKB_KINASES_1"/>
    <property type="match status" value="1"/>
</dbReference>
<protein>
    <recommendedName>
        <fullName evidence="3">Carbohydrate kinase PfkB domain-containing protein</fullName>
    </recommendedName>
</protein>
<dbReference type="InterPro" id="IPR002173">
    <property type="entry name" value="Carboh/pur_kinase_PfkB_CS"/>
</dbReference>
<evidence type="ECO:0000259" key="3">
    <source>
        <dbReference type="Pfam" id="PF00294"/>
    </source>
</evidence>
<dbReference type="Pfam" id="PF00294">
    <property type="entry name" value="PfkB"/>
    <property type="match status" value="1"/>
</dbReference>
<dbReference type="GO" id="GO:0005829">
    <property type="term" value="C:cytosol"/>
    <property type="evidence" value="ECO:0007669"/>
    <property type="project" value="TreeGrafter"/>
</dbReference>
<dbReference type="InterPro" id="IPR011611">
    <property type="entry name" value="PfkB_dom"/>
</dbReference>
<reference evidence="4" key="1">
    <citation type="submission" date="2020-10" db="EMBL/GenBank/DDBJ databases">
        <authorList>
            <person name="Gilroy R."/>
        </authorList>
    </citation>
    <scope>NUCLEOTIDE SEQUENCE</scope>
    <source>
        <strain evidence="4">CHK165-10780</strain>
    </source>
</reference>
<dbReference type="PANTHER" id="PTHR10584">
    <property type="entry name" value="SUGAR KINASE"/>
    <property type="match status" value="1"/>
</dbReference>
<gene>
    <name evidence="4" type="ORF">IAC85_02080</name>
</gene>
<dbReference type="PANTHER" id="PTHR10584:SF157">
    <property type="entry name" value="SULFOFRUCTOSE KINASE"/>
    <property type="match status" value="1"/>
</dbReference>
<evidence type="ECO:0000256" key="2">
    <source>
        <dbReference type="ARBA" id="ARBA00022777"/>
    </source>
</evidence>
<dbReference type="AlphaFoldDB" id="A0A9D1CJT5"/>
<proteinExistence type="predicted"/>
<dbReference type="SUPFAM" id="SSF53613">
    <property type="entry name" value="Ribokinase-like"/>
    <property type="match status" value="1"/>
</dbReference>
<organism evidence="4 5">
    <name type="scientific">Candidatus Faecenecus gallistercoris</name>
    <dbReference type="NCBI Taxonomy" id="2840793"/>
    <lineage>
        <taxon>Bacteria</taxon>
        <taxon>Bacillati</taxon>
        <taxon>Bacillota</taxon>
        <taxon>Bacillota incertae sedis</taxon>
        <taxon>Candidatus Faecenecus</taxon>
    </lineage>
</organism>
<evidence type="ECO:0000313" key="4">
    <source>
        <dbReference type="EMBL" id="HIQ64506.1"/>
    </source>
</evidence>
<dbReference type="InterPro" id="IPR029056">
    <property type="entry name" value="Ribokinase-like"/>
</dbReference>